<dbReference type="Pfam" id="PF22953">
    <property type="entry name" value="SpnB_Rossmann"/>
    <property type="match status" value="1"/>
</dbReference>
<dbReference type="CDD" id="cd08956">
    <property type="entry name" value="KR_3_FAS_SDR_x"/>
    <property type="match status" value="1"/>
</dbReference>
<dbReference type="PANTHER" id="PTHR43775">
    <property type="entry name" value="FATTY ACID SYNTHASE"/>
    <property type="match status" value="1"/>
</dbReference>
<dbReference type="Pfam" id="PF07993">
    <property type="entry name" value="NAD_binding_4"/>
    <property type="match status" value="1"/>
</dbReference>
<dbReference type="InterPro" id="IPR050091">
    <property type="entry name" value="PKS_NRPS_Biosynth_Enz"/>
</dbReference>
<dbReference type="SMART" id="SM00825">
    <property type="entry name" value="PKS_KS"/>
    <property type="match status" value="1"/>
</dbReference>
<reference evidence="10 11" key="1">
    <citation type="submission" date="2023-07" db="EMBL/GenBank/DDBJ databases">
        <title>Sequencing the genomes of 1000 actinobacteria strains.</title>
        <authorList>
            <person name="Klenk H.-P."/>
        </authorList>
    </citation>
    <scope>NUCLEOTIDE SEQUENCE [LARGE SCALE GENOMIC DNA]</scope>
    <source>
        <strain evidence="10 11">DSM 44388</strain>
    </source>
</reference>
<comment type="cofactor">
    <cofactor evidence="1">
        <name>pantetheine 4'-phosphate</name>
        <dbReference type="ChEBI" id="CHEBI:47942"/>
    </cofactor>
</comment>
<protein>
    <submittedName>
        <fullName evidence="10">Thioester reductase-like protein</fullName>
    </submittedName>
</protein>
<dbReference type="Pfam" id="PF08659">
    <property type="entry name" value="KR"/>
    <property type="match status" value="1"/>
</dbReference>
<dbReference type="SUPFAM" id="SSF52151">
    <property type="entry name" value="FabD/lysophospholipase-like"/>
    <property type="match status" value="1"/>
</dbReference>
<dbReference type="SMART" id="SM00827">
    <property type="entry name" value="PKS_AT"/>
    <property type="match status" value="1"/>
</dbReference>
<dbReference type="PROSITE" id="PS00012">
    <property type="entry name" value="PHOSPHOPANTETHEINE"/>
    <property type="match status" value="1"/>
</dbReference>
<dbReference type="InterPro" id="IPR013968">
    <property type="entry name" value="PKS_KR"/>
</dbReference>
<dbReference type="InterPro" id="IPR055123">
    <property type="entry name" value="SpnB-like_Rossmann"/>
</dbReference>
<dbReference type="Pfam" id="PF16197">
    <property type="entry name" value="KAsynt_C_assoc"/>
    <property type="match status" value="1"/>
</dbReference>
<keyword evidence="4" id="KW-0808">Transferase</keyword>
<dbReference type="InterPro" id="IPR006162">
    <property type="entry name" value="Ppantetheine_attach_site"/>
</dbReference>
<evidence type="ECO:0000256" key="7">
    <source>
        <dbReference type="ARBA" id="ARBA00023315"/>
    </source>
</evidence>
<dbReference type="SUPFAM" id="SSF51735">
    <property type="entry name" value="NAD(P)-binding Rossmann-fold domains"/>
    <property type="match status" value="3"/>
</dbReference>
<dbReference type="Pfam" id="PF00698">
    <property type="entry name" value="Acyl_transf_1"/>
    <property type="match status" value="1"/>
</dbReference>
<dbReference type="InterPro" id="IPR042104">
    <property type="entry name" value="PKS_dehydratase_sf"/>
</dbReference>
<dbReference type="InterPro" id="IPR009081">
    <property type="entry name" value="PP-bd_ACP"/>
</dbReference>
<dbReference type="InterPro" id="IPR057326">
    <property type="entry name" value="KR_dom"/>
</dbReference>
<dbReference type="SMART" id="SM01294">
    <property type="entry name" value="PKS_PP_betabranch"/>
    <property type="match status" value="1"/>
</dbReference>
<dbReference type="InterPro" id="IPR018201">
    <property type="entry name" value="Ketoacyl_synth_AS"/>
</dbReference>
<dbReference type="PANTHER" id="PTHR43775:SF51">
    <property type="entry name" value="INACTIVE PHENOLPHTHIOCEROL SYNTHESIS POLYKETIDE SYNTHASE TYPE I PKS1-RELATED"/>
    <property type="match status" value="1"/>
</dbReference>
<dbReference type="InterPro" id="IPR020841">
    <property type="entry name" value="PKS_Beta-ketoAc_synthase_dom"/>
</dbReference>
<dbReference type="InterPro" id="IPR036736">
    <property type="entry name" value="ACP-like_sf"/>
</dbReference>
<dbReference type="SUPFAM" id="SSF53901">
    <property type="entry name" value="Thiolase-like"/>
    <property type="match status" value="1"/>
</dbReference>
<gene>
    <name evidence="10" type="ORF">J2S57_006635</name>
</gene>
<dbReference type="InterPro" id="IPR015083">
    <property type="entry name" value="NorB/c/GfsB-D-like_docking"/>
</dbReference>
<dbReference type="PROSITE" id="PS50075">
    <property type="entry name" value="CARRIER"/>
    <property type="match status" value="1"/>
</dbReference>
<dbReference type="Gene3D" id="3.40.50.720">
    <property type="entry name" value="NAD(P)-binding Rossmann-like Domain"/>
    <property type="match status" value="2"/>
</dbReference>
<sequence length="2000" mass="209594">MSAETTHGDGPEQKKLADYLRWVTADLRRTRQRLAELEAGETEPVAVVGMACRYPGGIGSADDLWDLVAEGRDGITAWPDDRGWDVETLYDPDPDRPGRSYTRHGGFVGDATRFDAEFFGISPREALAMDPQQRLLLETAWETFEHAGIDPAGLRGTDVGVFAGVVEQSYLGLDAPAELEGYLMTSKLGSVASGRLSYFFGFGGPAVTVDTACSSSLVSMHLAARSVRSGESSLALAGGCTVSGHPGGFVDFSRQRGLSPDGRCRSFAAAADGTGWSEGVGLVLLERLSDAQRLGHRVLAVLRGSAVNQDGASNGLTAPSGPAQERVIRAALASARLRPGDVDVVEAHGTGTRLGDPIEAQALLAAYGQNREHPLLLGSFKSNVGHSVAAAGVGGVIKMIQALRHAEVPPTLHVDEPTPFVNWSRGSVELVRDLRPWPRTDRPRRAAVSAFGVSGTNAHVILEQAPPEVAPDDHGLPAIALLVSARTPAALTAQAARIAEVIETGADLAGVARTLATGRAHLPLRIAVAGRGNTELAGLLRRAVPGEPVAGRTAFVFPGQGSQRPGMGRELHAGYPAFADAFDAVCAELDVPVRDLVLGDVPDGLENTGQAQPALFALEVALFRLLEHWGVKPDLLAGHSIGELAAAHVAGVLSLPDAARLVGARARLMQALPPGGAMLAVAAPATVVEPLMCDGVVLAAVNAASSVVLSGGEEAVLAVGEDAAARGFRIRRLRVSHAFHSPLMDPMLDEFRTVARTLRYHAPRIPIVSTLTGDATADLTSPDYWVRQVREAVRFADASLCLTGLGAATFVEVGPGTVLSGLIGTGAVPLLHADEPETRAVAAALGDLHTRGVSVDWKAFFAGTGTGPVDLPSYPFQRRRFWVSSQRAVTGHPVVGPAVPLADAGGVVLTGRVARTDPLPAVLAELALTAADETGFSGVRELTLETPLPRPDRGALEIQMIVTADALTVHARPDGSDEAWIRVAHGSLHTTVGPAPESGLAPWPPPGAEARGEGTWRLGEDELREVALPDLDVRGRVLHPALLDAALGGREPVRWQGLRVYASGATALRVHLMPTGEGSFTMTLADRSGALVARAEAVHLGSPDVVGVPRDSLFEMAWTPVSVTGTAGPVDVLHCERTGDDEAGVLASGLERVLGFVQEGLAGDRPLAVVTRGAVLDVTDPGASAVWGLVRSAQSEAPGRIVLVDSDGRPESDALVPLLCGLGEPQLAVRDGVVLRPRLRAVSARTGKESRWHGTVLVTGATGTLGSLFARHLAGEHGVKRLLLVSRRGAGAAGAQRLRADLAALGAQAEFAACDVADRAQLAALLEGRRVNGVVHAAGVLDDGLIGSLSPARLASVLAPKAVAAWNLHELTHDLDAFVLFSSIAGVIGGAGQGNYAAANAFLDGLAAHRAGLGLAATSVAWGLWDQPTGMGSGLSEADRNRIARAGFRPVPENEGPALLDLAMGLDAPAVVVAPMDLEALRAQAQPASPVLDGLARARGRRAAHNSAAAAVSLGGALAGLGPAARSRVVLAAVRAETAAVLGLGDPDAVPADRPFPELGLDSLTSVELRNRLGASAGVRLAGTAVFDHPSPARLAAYLEAELSGTEAAAGIDFEAEARLADDVRPTGPVHLTPHPREILLTGATGFLGGFVLRDLLRTTRARIHCLVRGADPGQARQRLAAGLEWYGLSDDVDLDRVSVLVGDLAAPGLGLPPETFDRLARTVDVVWHAGATVHWLRPYPELRDANVGGTQEILRLAARHRPVPVHHVSTTGVFAGPGEVPLRVTDPTGPAEALPSGYLQTKWVGEQLVEQARERGLPVSVYRVDVICGDRNSGACQTRDFVWLSLKGMLHARAVPADLAGAVHMLPVDHVSAVITTLARDTTTHNRTFHLFNEHPLPFTEMVDGLRAAGYRLDPLDPQRWLEHVQQDPANPLLPLLEAFQLMNAHPGSFYPPIDTTGTRAALPPHLAGDPVIDGELFTRYVDFFVRAGHYPAADPERD</sequence>
<dbReference type="SMART" id="SM00822">
    <property type="entry name" value="PKS_KR"/>
    <property type="match status" value="1"/>
</dbReference>
<evidence type="ECO:0000313" key="11">
    <source>
        <dbReference type="Proteomes" id="UP001235712"/>
    </source>
</evidence>
<dbReference type="InterPro" id="IPR010080">
    <property type="entry name" value="Thioester_reductase-like_dom"/>
</dbReference>
<evidence type="ECO:0000256" key="6">
    <source>
        <dbReference type="ARBA" id="ARBA00023268"/>
    </source>
</evidence>
<dbReference type="Gene3D" id="1.10.1200.10">
    <property type="entry name" value="ACP-like"/>
    <property type="match status" value="1"/>
</dbReference>
<dbReference type="NCBIfam" id="TIGR01746">
    <property type="entry name" value="Thioester-redct"/>
    <property type="match status" value="1"/>
</dbReference>
<evidence type="ECO:0000256" key="5">
    <source>
        <dbReference type="ARBA" id="ARBA00023194"/>
    </source>
</evidence>
<keyword evidence="2" id="KW-0596">Phosphopantetheine</keyword>
<dbReference type="InterPro" id="IPR001227">
    <property type="entry name" value="Ac_transferase_dom_sf"/>
</dbReference>
<dbReference type="CDD" id="cd05235">
    <property type="entry name" value="SDR_e1"/>
    <property type="match status" value="1"/>
</dbReference>
<dbReference type="Gene3D" id="3.30.70.3290">
    <property type="match status" value="1"/>
</dbReference>
<evidence type="ECO:0000313" key="10">
    <source>
        <dbReference type="EMBL" id="MDP9830886.1"/>
    </source>
</evidence>
<dbReference type="SMART" id="SM00826">
    <property type="entry name" value="PKS_DH"/>
    <property type="match status" value="1"/>
</dbReference>
<comment type="caution">
    <text evidence="10">The sequence shown here is derived from an EMBL/GenBank/DDBJ whole genome shotgun (WGS) entry which is preliminary data.</text>
</comment>
<dbReference type="InterPro" id="IPR016036">
    <property type="entry name" value="Malonyl_transacylase_ACP-bd"/>
</dbReference>
<dbReference type="Pfam" id="PF00109">
    <property type="entry name" value="ketoacyl-synt"/>
    <property type="match status" value="1"/>
</dbReference>
<keyword evidence="7" id="KW-0012">Acyltransferase</keyword>
<dbReference type="Gene3D" id="3.10.129.110">
    <property type="entry name" value="Polyketide synthase dehydratase"/>
    <property type="match status" value="2"/>
</dbReference>
<dbReference type="InterPro" id="IPR014043">
    <property type="entry name" value="Acyl_transferase_dom"/>
</dbReference>
<dbReference type="SMART" id="SM00823">
    <property type="entry name" value="PKS_PP"/>
    <property type="match status" value="1"/>
</dbReference>
<dbReference type="InterPro" id="IPR020806">
    <property type="entry name" value="PKS_PP-bd"/>
</dbReference>
<dbReference type="InterPro" id="IPR013120">
    <property type="entry name" value="FAR_NAD-bd"/>
</dbReference>
<feature type="domain" description="Ketosynthase family 3 (KS3)" evidence="9">
    <location>
        <begin position="42"/>
        <end position="464"/>
    </location>
</feature>
<organism evidence="10 11">
    <name type="scientific">Kineosporia succinea</name>
    <dbReference type="NCBI Taxonomy" id="84632"/>
    <lineage>
        <taxon>Bacteria</taxon>
        <taxon>Bacillati</taxon>
        <taxon>Actinomycetota</taxon>
        <taxon>Actinomycetes</taxon>
        <taxon>Kineosporiales</taxon>
        <taxon>Kineosporiaceae</taxon>
        <taxon>Kineosporia</taxon>
    </lineage>
</organism>
<dbReference type="EMBL" id="JAUSQZ010000001">
    <property type="protein sequence ID" value="MDP9830886.1"/>
    <property type="molecule type" value="Genomic_DNA"/>
</dbReference>
<feature type="domain" description="Carrier" evidence="8">
    <location>
        <begin position="1525"/>
        <end position="1603"/>
    </location>
</feature>
<proteinExistence type="predicted"/>
<dbReference type="Pfam" id="PF02801">
    <property type="entry name" value="Ketoacyl-synt_C"/>
    <property type="match status" value="1"/>
</dbReference>
<evidence type="ECO:0000259" key="9">
    <source>
        <dbReference type="PROSITE" id="PS52004"/>
    </source>
</evidence>
<dbReference type="SUPFAM" id="SSF55048">
    <property type="entry name" value="Probable ACP-binding domain of malonyl-CoA ACP transacylase"/>
    <property type="match status" value="1"/>
</dbReference>
<dbReference type="InterPro" id="IPR014031">
    <property type="entry name" value="Ketoacyl_synth_C"/>
</dbReference>
<dbReference type="Gene3D" id="3.40.366.10">
    <property type="entry name" value="Malonyl-Coenzyme A Acyl Carrier Protein, domain 2"/>
    <property type="match status" value="1"/>
</dbReference>
<dbReference type="Pfam" id="PF08990">
    <property type="entry name" value="Docking"/>
    <property type="match status" value="1"/>
</dbReference>
<dbReference type="PROSITE" id="PS00606">
    <property type="entry name" value="KS3_1"/>
    <property type="match status" value="1"/>
</dbReference>
<dbReference type="SUPFAM" id="SSF47336">
    <property type="entry name" value="ACP-like"/>
    <property type="match status" value="1"/>
</dbReference>
<accession>A0ABT9PDV3</accession>
<dbReference type="InterPro" id="IPR014030">
    <property type="entry name" value="Ketoacyl_synth_N"/>
</dbReference>
<keyword evidence="11" id="KW-1185">Reference proteome</keyword>
<keyword evidence="5" id="KW-0045">Antibiotic biosynthesis</keyword>
<evidence type="ECO:0000256" key="2">
    <source>
        <dbReference type="ARBA" id="ARBA00022450"/>
    </source>
</evidence>
<dbReference type="Gene3D" id="3.40.47.10">
    <property type="match status" value="1"/>
</dbReference>
<dbReference type="InterPro" id="IPR016035">
    <property type="entry name" value="Acyl_Trfase/lysoPLipase"/>
</dbReference>
<keyword evidence="3" id="KW-0597">Phosphoprotein</keyword>
<dbReference type="Pfam" id="PF00550">
    <property type="entry name" value="PP-binding"/>
    <property type="match status" value="1"/>
</dbReference>
<evidence type="ECO:0000256" key="1">
    <source>
        <dbReference type="ARBA" id="ARBA00001957"/>
    </source>
</evidence>
<name>A0ABT9PDV3_9ACTN</name>
<dbReference type="CDD" id="cd00833">
    <property type="entry name" value="PKS"/>
    <property type="match status" value="1"/>
</dbReference>
<dbReference type="InterPro" id="IPR036291">
    <property type="entry name" value="NAD(P)-bd_dom_sf"/>
</dbReference>
<evidence type="ECO:0000259" key="8">
    <source>
        <dbReference type="PROSITE" id="PS50075"/>
    </source>
</evidence>
<evidence type="ECO:0000256" key="3">
    <source>
        <dbReference type="ARBA" id="ARBA00022553"/>
    </source>
</evidence>
<keyword evidence="6" id="KW-0511">Multifunctional enzyme</keyword>
<evidence type="ECO:0000256" key="4">
    <source>
        <dbReference type="ARBA" id="ARBA00022679"/>
    </source>
</evidence>
<dbReference type="InterPro" id="IPR032821">
    <property type="entry name" value="PKS_assoc"/>
</dbReference>
<dbReference type="PROSITE" id="PS52004">
    <property type="entry name" value="KS3_2"/>
    <property type="match status" value="1"/>
</dbReference>
<dbReference type="Proteomes" id="UP001235712">
    <property type="component" value="Unassembled WGS sequence"/>
</dbReference>
<dbReference type="InterPro" id="IPR016039">
    <property type="entry name" value="Thiolase-like"/>
</dbReference>
<dbReference type="InterPro" id="IPR020807">
    <property type="entry name" value="PKS_DH"/>
</dbReference>